<comment type="similarity">
    <text evidence="1">Belongs to the TfdA dioxygenase family.</text>
</comment>
<dbReference type="GeneID" id="85491308"/>
<dbReference type="KEGG" id="ccac:CcaHIS019_0101550"/>
<evidence type="ECO:0000256" key="5">
    <source>
        <dbReference type="ARBA" id="ARBA00023004"/>
    </source>
</evidence>
<keyword evidence="9" id="KW-1185">Reference proteome</keyword>
<dbReference type="EMBL" id="AP028212">
    <property type="protein sequence ID" value="BEI87437.1"/>
    <property type="molecule type" value="Genomic_DNA"/>
</dbReference>
<evidence type="ECO:0000256" key="2">
    <source>
        <dbReference type="ARBA" id="ARBA00022723"/>
    </source>
</evidence>
<evidence type="ECO:0000313" key="8">
    <source>
        <dbReference type="EMBL" id="BEI87437.1"/>
    </source>
</evidence>
<evidence type="ECO:0000256" key="6">
    <source>
        <dbReference type="SAM" id="MobiDB-lite"/>
    </source>
</evidence>
<feature type="domain" description="TauD/TfdA-like" evidence="7">
    <location>
        <begin position="38"/>
        <end position="318"/>
    </location>
</feature>
<evidence type="ECO:0000256" key="3">
    <source>
        <dbReference type="ARBA" id="ARBA00022964"/>
    </source>
</evidence>
<keyword evidence="5" id="KW-0408">Iron</keyword>
<feature type="compositionally biased region" description="Basic and acidic residues" evidence="6">
    <location>
        <begin position="341"/>
        <end position="353"/>
    </location>
</feature>
<evidence type="ECO:0000313" key="9">
    <source>
        <dbReference type="Proteomes" id="UP001233271"/>
    </source>
</evidence>
<dbReference type="Proteomes" id="UP001233271">
    <property type="component" value="Chromosome 1"/>
</dbReference>
<dbReference type="Pfam" id="PF02668">
    <property type="entry name" value="TauD"/>
    <property type="match status" value="1"/>
</dbReference>
<dbReference type="InterPro" id="IPR051323">
    <property type="entry name" value="AtsK-like"/>
</dbReference>
<protein>
    <recommendedName>
        <fullName evidence="7">TauD/TfdA-like domain-containing protein</fullName>
    </recommendedName>
</protein>
<reference evidence="8" key="1">
    <citation type="journal article" date="2023" name="BMC Genomics">
        <title>Chromosome-level genome assemblies of Cutaneotrichosporon spp. (Trichosporonales, Basidiomycota) reveal imbalanced evolution between nucleotide sequences and chromosome synteny.</title>
        <authorList>
            <person name="Kobayashi Y."/>
            <person name="Kayamori A."/>
            <person name="Aoki K."/>
            <person name="Shiwa Y."/>
            <person name="Matsutani M."/>
            <person name="Fujita N."/>
            <person name="Sugita T."/>
            <person name="Iwasaki W."/>
            <person name="Tanaka N."/>
            <person name="Takashima M."/>
        </authorList>
    </citation>
    <scope>NUCLEOTIDE SEQUENCE</scope>
    <source>
        <strain evidence="8">HIS019</strain>
    </source>
</reference>
<proteinExistence type="inferred from homology"/>
<dbReference type="RefSeq" id="XP_060452703.1">
    <property type="nucleotide sequence ID" value="XM_060597178.1"/>
</dbReference>
<dbReference type="AlphaFoldDB" id="A0AA48I758"/>
<dbReference type="PANTHER" id="PTHR30468">
    <property type="entry name" value="ALPHA-KETOGLUTARATE-DEPENDENT SULFONATE DIOXYGENASE"/>
    <property type="match status" value="1"/>
</dbReference>
<dbReference type="GO" id="GO:0016706">
    <property type="term" value="F:2-oxoglutarate-dependent dioxygenase activity"/>
    <property type="evidence" value="ECO:0007669"/>
    <property type="project" value="TreeGrafter"/>
</dbReference>
<dbReference type="GO" id="GO:0046872">
    <property type="term" value="F:metal ion binding"/>
    <property type="evidence" value="ECO:0007669"/>
    <property type="project" value="UniProtKB-KW"/>
</dbReference>
<keyword evidence="3" id="KW-0223">Dioxygenase</keyword>
<organism evidence="8 9">
    <name type="scientific">Cutaneotrichosporon cavernicola</name>
    <dbReference type="NCBI Taxonomy" id="279322"/>
    <lineage>
        <taxon>Eukaryota</taxon>
        <taxon>Fungi</taxon>
        <taxon>Dikarya</taxon>
        <taxon>Basidiomycota</taxon>
        <taxon>Agaricomycotina</taxon>
        <taxon>Tremellomycetes</taxon>
        <taxon>Trichosporonales</taxon>
        <taxon>Trichosporonaceae</taxon>
        <taxon>Cutaneotrichosporon</taxon>
    </lineage>
</organism>
<keyword evidence="2" id="KW-0479">Metal-binding</keyword>
<dbReference type="GO" id="GO:0005737">
    <property type="term" value="C:cytoplasm"/>
    <property type="evidence" value="ECO:0007669"/>
    <property type="project" value="TreeGrafter"/>
</dbReference>
<name>A0AA48I758_9TREE</name>
<gene>
    <name evidence="8" type="ORF">CcaverHIS019_0101550</name>
</gene>
<dbReference type="InterPro" id="IPR003819">
    <property type="entry name" value="TauD/TfdA-like"/>
</dbReference>
<accession>A0AA48I758</accession>
<evidence type="ECO:0000259" key="7">
    <source>
        <dbReference type="Pfam" id="PF02668"/>
    </source>
</evidence>
<dbReference type="Gene3D" id="3.60.130.10">
    <property type="entry name" value="Clavaminate synthase-like"/>
    <property type="match status" value="1"/>
</dbReference>
<dbReference type="PANTHER" id="PTHR30468:SF10">
    <property type="entry name" value="TAUD_TFDA-LIKE DOMAIN-CONTAINING PROTEIN"/>
    <property type="match status" value="1"/>
</dbReference>
<dbReference type="SUPFAM" id="SSF51197">
    <property type="entry name" value="Clavaminate synthase-like"/>
    <property type="match status" value="1"/>
</dbReference>
<dbReference type="InterPro" id="IPR042098">
    <property type="entry name" value="TauD-like_sf"/>
</dbReference>
<feature type="region of interest" description="Disordered" evidence="6">
    <location>
        <begin position="332"/>
        <end position="353"/>
    </location>
</feature>
<evidence type="ECO:0000256" key="1">
    <source>
        <dbReference type="ARBA" id="ARBA00005896"/>
    </source>
</evidence>
<evidence type="ECO:0000256" key="4">
    <source>
        <dbReference type="ARBA" id="ARBA00023002"/>
    </source>
</evidence>
<keyword evidence="4" id="KW-0560">Oxidoreductase</keyword>
<sequence length="353" mass="39087">MAPTAVETNPVTTVESLKTQLASTPLVDLRAYPHFDNTPGIGTEFRSGGLQIADILSDQAKLAALARLVSERGVVFFREADITPDEQKTLVQALGEVGGKPPSSKLHVHPLTLPGQVEGDEISIVSNKFVFGDKFKQSDGDIRNRRRGRDQWHSDITFENVPSDYASLVIRTLPTVGGDTLWASAYDAYDRLSAPLQSFLESLKAEHSGENFLRLNAVYGGNPVREPRGAPENVGQDLLAVHPVIRTNPVTGWKGLFVNKAFTTRILELSKSESDALLEFLFDHVSANHDIQVRFRWEKNSLAIWDNRSTFHAATADLDGVLREGTRSVSLGERPFFDPQSRSRREDLEARAK</sequence>